<sequence length="41" mass="4946">MYSISKILMKVNFRITKHPFNWTAFIIWLIVIVAVVYLFTK</sequence>
<name>A0A8S5N003_9CAUD</name>
<evidence type="ECO:0000256" key="1">
    <source>
        <dbReference type="SAM" id="Phobius"/>
    </source>
</evidence>
<reference evidence="2" key="1">
    <citation type="journal article" date="2021" name="Proc. Natl. Acad. Sci. U.S.A.">
        <title>A Catalog of Tens of Thousands of Viruses from Human Metagenomes Reveals Hidden Associations with Chronic Diseases.</title>
        <authorList>
            <person name="Tisza M.J."/>
            <person name="Buck C.B."/>
        </authorList>
    </citation>
    <scope>NUCLEOTIDE SEQUENCE</scope>
    <source>
        <strain evidence="2">CthrK8</strain>
    </source>
</reference>
<evidence type="ECO:0000313" key="2">
    <source>
        <dbReference type="EMBL" id="DAD87451.1"/>
    </source>
</evidence>
<organism evidence="2">
    <name type="scientific">Siphoviridae sp. cthrK8</name>
    <dbReference type="NCBI Taxonomy" id="2826429"/>
    <lineage>
        <taxon>Viruses</taxon>
        <taxon>Duplodnaviria</taxon>
        <taxon>Heunggongvirae</taxon>
        <taxon>Uroviricota</taxon>
        <taxon>Caudoviricetes</taxon>
    </lineage>
</organism>
<keyword evidence="1" id="KW-0812">Transmembrane</keyword>
<accession>A0A8S5N003</accession>
<feature type="transmembrane region" description="Helical" evidence="1">
    <location>
        <begin position="20"/>
        <end position="39"/>
    </location>
</feature>
<protein>
    <submittedName>
        <fullName evidence="2">Uncharacterized protein</fullName>
    </submittedName>
</protein>
<dbReference type="EMBL" id="BK015021">
    <property type="protein sequence ID" value="DAD87451.1"/>
    <property type="molecule type" value="Genomic_DNA"/>
</dbReference>
<proteinExistence type="predicted"/>
<keyword evidence="1" id="KW-0472">Membrane</keyword>
<keyword evidence="1" id="KW-1133">Transmembrane helix</keyword>